<dbReference type="EMBL" id="UFUW01000001">
    <property type="protein sequence ID" value="SUX17254.1"/>
    <property type="molecule type" value="Genomic_DNA"/>
</dbReference>
<feature type="transmembrane region" description="Helical" evidence="1">
    <location>
        <begin position="42"/>
        <end position="67"/>
    </location>
</feature>
<dbReference type="AlphaFoldDB" id="A0A381DW25"/>
<evidence type="ECO:0000313" key="3">
    <source>
        <dbReference type="Proteomes" id="UP000254572"/>
    </source>
</evidence>
<dbReference type="RefSeq" id="WP_115610380.1">
    <property type="nucleotide sequence ID" value="NZ_JBHLZC010000001.1"/>
</dbReference>
<keyword evidence="3" id="KW-1185">Reference proteome</keyword>
<feature type="transmembrane region" description="Helical" evidence="1">
    <location>
        <begin position="74"/>
        <end position="93"/>
    </location>
</feature>
<keyword evidence="1" id="KW-0472">Membrane</keyword>
<keyword evidence="1" id="KW-1133">Transmembrane helix</keyword>
<accession>A0A381DW25</accession>
<feature type="transmembrane region" description="Helical" evidence="1">
    <location>
        <begin position="18"/>
        <end position="36"/>
    </location>
</feature>
<organism evidence="2 3">
    <name type="scientific">Cardiobacterium valvarum</name>
    <dbReference type="NCBI Taxonomy" id="194702"/>
    <lineage>
        <taxon>Bacteria</taxon>
        <taxon>Pseudomonadati</taxon>
        <taxon>Pseudomonadota</taxon>
        <taxon>Gammaproteobacteria</taxon>
        <taxon>Cardiobacteriales</taxon>
        <taxon>Cardiobacteriaceae</taxon>
        <taxon>Cardiobacterium</taxon>
    </lineage>
</organism>
<keyword evidence="1" id="KW-0812">Transmembrane</keyword>
<sequence length="131" mass="13985">MTENSEIKNDLNYIPAKVVLLYSLWGGAVAGFWSGLVISPPLIFLTVPAGIPIGFLPAFLCGCYLAWRRVYNDNPFYAALAGAISAILCAAPLDWLIHDKLTGDTAILTLLGAVSAFTLAFFILPSPPEGV</sequence>
<gene>
    <name evidence="2" type="ORF">NCTC13294_00011</name>
</gene>
<dbReference type="Proteomes" id="UP000254572">
    <property type="component" value="Unassembled WGS sequence"/>
</dbReference>
<evidence type="ECO:0000256" key="1">
    <source>
        <dbReference type="SAM" id="Phobius"/>
    </source>
</evidence>
<reference evidence="2 3" key="1">
    <citation type="submission" date="2018-06" db="EMBL/GenBank/DDBJ databases">
        <authorList>
            <consortium name="Pathogen Informatics"/>
            <person name="Doyle S."/>
        </authorList>
    </citation>
    <scope>NUCLEOTIDE SEQUENCE [LARGE SCALE GENOMIC DNA]</scope>
    <source>
        <strain evidence="2 3">NCTC13294</strain>
    </source>
</reference>
<evidence type="ECO:0000313" key="2">
    <source>
        <dbReference type="EMBL" id="SUX17254.1"/>
    </source>
</evidence>
<name>A0A381DW25_9GAMM</name>
<proteinExistence type="predicted"/>
<protein>
    <submittedName>
        <fullName evidence="2">Uncharacterized protein</fullName>
    </submittedName>
</protein>
<feature type="transmembrane region" description="Helical" evidence="1">
    <location>
        <begin position="105"/>
        <end position="124"/>
    </location>
</feature>